<evidence type="ECO:0000313" key="1">
    <source>
        <dbReference type="EMBL" id="KAI3374552.1"/>
    </source>
</evidence>
<reference evidence="1" key="1">
    <citation type="submission" date="2022-04" db="EMBL/GenBank/DDBJ databases">
        <title>Jade perch genome.</title>
        <authorList>
            <person name="Chao B."/>
        </authorList>
    </citation>
    <scope>NUCLEOTIDE SEQUENCE</scope>
    <source>
        <strain evidence="1">CB-2022</strain>
    </source>
</reference>
<keyword evidence="2" id="KW-1185">Reference proteome</keyword>
<dbReference type="Proteomes" id="UP000831701">
    <property type="component" value="Chromosome 3"/>
</dbReference>
<protein>
    <submittedName>
        <fullName evidence="1">Uncharacterized protein</fullName>
    </submittedName>
</protein>
<proteinExistence type="predicted"/>
<accession>A0ACB8X3C1</accession>
<comment type="caution">
    <text evidence="1">The sequence shown here is derived from an EMBL/GenBank/DDBJ whole genome shotgun (WGS) entry which is preliminary data.</text>
</comment>
<organism evidence="1 2">
    <name type="scientific">Scortum barcoo</name>
    <name type="common">barcoo grunter</name>
    <dbReference type="NCBI Taxonomy" id="214431"/>
    <lineage>
        <taxon>Eukaryota</taxon>
        <taxon>Metazoa</taxon>
        <taxon>Chordata</taxon>
        <taxon>Craniata</taxon>
        <taxon>Vertebrata</taxon>
        <taxon>Euteleostomi</taxon>
        <taxon>Actinopterygii</taxon>
        <taxon>Neopterygii</taxon>
        <taxon>Teleostei</taxon>
        <taxon>Neoteleostei</taxon>
        <taxon>Acanthomorphata</taxon>
        <taxon>Eupercaria</taxon>
        <taxon>Centrarchiformes</taxon>
        <taxon>Terapontoidei</taxon>
        <taxon>Terapontidae</taxon>
        <taxon>Scortum</taxon>
    </lineage>
</organism>
<evidence type="ECO:0000313" key="2">
    <source>
        <dbReference type="Proteomes" id="UP000831701"/>
    </source>
</evidence>
<sequence>MRKPHGCIRAPLLPRFTRGNTTAQNAFPPSCCSVLSVFSAGCHGSRADSAGFNIDQESRSKKSPSAVGTEQCNYNNYVYWYQKKDTETFTRIIRIDKSNGGIYSGYNHPQKDDFSAANTHKGWELEIQKVKLAHSATYYCSCYKSDLHSLLVSLALMLLPQHTAAKKMALATTDW</sequence>
<dbReference type="EMBL" id="CM041533">
    <property type="protein sequence ID" value="KAI3374552.1"/>
    <property type="molecule type" value="Genomic_DNA"/>
</dbReference>
<gene>
    <name evidence="1" type="ORF">L3Q82_021122</name>
</gene>
<name>A0ACB8X3C1_9TELE</name>